<dbReference type="SUPFAM" id="SSF56801">
    <property type="entry name" value="Acetyl-CoA synthetase-like"/>
    <property type="match status" value="1"/>
</dbReference>
<dbReference type="InterPro" id="IPR000873">
    <property type="entry name" value="AMP-dep_synth/lig_dom"/>
</dbReference>
<proteinExistence type="inferred from homology"/>
<keyword evidence="6" id="KW-1185">Reference proteome</keyword>
<evidence type="ECO:0000256" key="1">
    <source>
        <dbReference type="ARBA" id="ARBA00006432"/>
    </source>
</evidence>
<evidence type="ECO:0000313" key="5">
    <source>
        <dbReference type="EMBL" id="PVV01888.1"/>
    </source>
</evidence>
<gene>
    <name evidence="5" type="ORF">BB560_003682</name>
</gene>
<feature type="domain" description="AMP-dependent synthetase/ligase" evidence="4">
    <location>
        <begin position="46"/>
        <end position="256"/>
    </location>
</feature>
<dbReference type="Gene3D" id="3.40.50.980">
    <property type="match status" value="2"/>
</dbReference>
<name>A0A2T9ZBC7_9FUNG</name>
<dbReference type="OrthoDB" id="10253115at2759"/>
<dbReference type="GO" id="GO:0016405">
    <property type="term" value="F:CoA-ligase activity"/>
    <property type="evidence" value="ECO:0007669"/>
    <property type="project" value="TreeGrafter"/>
</dbReference>
<keyword evidence="2" id="KW-0436">Ligase</keyword>
<dbReference type="PROSITE" id="PS00455">
    <property type="entry name" value="AMP_BINDING"/>
    <property type="match status" value="1"/>
</dbReference>
<accession>A0A2T9ZBC7</accession>
<dbReference type="STRING" id="133381.A0A2T9ZBC7"/>
<evidence type="ECO:0000259" key="4">
    <source>
        <dbReference type="Pfam" id="PF00501"/>
    </source>
</evidence>
<evidence type="ECO:0000256" key="3">
    <source>
        <dbReference type="SAM" id="Phobius"/>
    </source>
</evidence>
<protein>
    <recommendedName>
        <fullName evidence="4">AMP-dependent synthetase/ligase domain-containing protein</fullName>
    </recommendedName>
</protein>
<dbReference type="PANTHER" id="PTHR24096:SF149">
    <property type="entry name" value="AMP-BINDING DOMAIN-CONTAINING PROTEIN-RELATED"/>
    <property type="match status" value="1"/>
</dbReference>
<dbReference type="InterPro" id="IPR020845">
    <property type="entry name" value="AMP-binding_CS"/>
</dbReference>
<sequence>MIFKSNFPKLDIPNIDIPQFCIREGKRRSSQSSKRCGFAIRDGPTGKSMDIYQLETASIKLASGFAHKLNIQPNQVVSIFSPNTIYYPVVVYGTLMLGGIVTLTNPTYTPREFAHQLKDSNSVAIATQSHLLKVTLEAIRLSGLNIPMQNIFLLDIHPVNNSPYSHIEDLYLDKPVKICRIGTEEEASKKVAVIQYSSGTTGLAKGVLLTHKNILSSMIMNSCFAVYDEWFDRSKYPPKFIGVLPFYHSYGFGSVLNLGISMVFCLSLFLSLIELKLLNFSIRLSSCA</sequence>
<dbReference type="Pfam" id="PF00501">
    <property type="entry name" value="AMP-binding"/>
    <property type="match status" value="1"/>
</dbReference>
<keyword evidence="3" id="KW-1133">Transmembrane helix</keyword>
<dbReference type="Proteomes" id="UP000245609">
    <property type="component" value="Unassembled WGS sequence"/>
</dbReference>
<keyword evidence="3" id="KW-0812">Transmembrane</keyword>
<keyword evidence="3" id="KW-0472">Membrane</keyword>
<evidence type="ECO:0000313" key="6">
    <source>
        <dbReference type="Proteomes" id="UP000245609"/>
    </source>
</evidence>
<dbReference type="EMBL" id="MBFS01000730">
    <property type="protein sequence ID" value="PVV01888.1"/>
    <property type="molecule type" value="Genomic_DNA"/>
</dbReference>
<dbReference type="AlphaFoldDB" id="A0A2T9ZBC7"/>
<comment type="caution">
    <text evidence="5">The sequence shown here is derived from an EMBL/GenBank/DDBJ whole genome shotgun (WGS) entry which is preliminary data.</text>
</comment>
<dbReference type="PANTHER" id="PTHR24096">
    <property type="entry name" value="LONG-CHAIN-FATTY-ACID--COA LIGASE"/>
    <property type="match status" value="1"/>
</dbReference>
<feature type="transmembrane region" description="Helical" evidence="3">
    <location>
        <begin position="250"/>
        <end position="273"/>
    </location>
</feature>
<comment type="similarity">
    <text evidence="1">Belongs to the ATP-dependent AMP-binding enzyme family.</text>
</comment>
<organism evidence="5 6">
    <name type="scientific">Smittium megazygosporum</name>
    <dbReference type="NCBI Taxonomy" id="133381"/>
    <lineage>
        <taxon>Eukaryota</taxon>
        <taxon>Fungi</taxon>
        <taxon>Fungi incertae sedis</taxon>
        <taxon>Zoopagomycota</taxon>
        <taxon>Kickxellomycotina</taxon>
        <taxon>Harpellomycetes</taxon>
        <taxon>Harpellales</taxon>
        <taxon>Legeriomycetaceae</taxon>
        <taxon>Smittium</taxon>
    </lineage>
</organism>
<evidence type="ECO:0000256" key="2">
    <source>
        <dbReference type="ARBA" id="ARBA00022598"/>
    </source>
</evidence>
<reference evidence="5 6" key="1">
    <citation type="journal article" date="2018" name="MBio">
        <title>Comparative Genomics Reveals the Core Gene Toolbox for the Fungus-Insect Symbiosis.</title>
        <authorList>
            <person name="Wang Y."/>
            <person name="Stata M."/>
            <person name="Wang W."/>
            <person name="Stajich J.E."/>
            <person name="White M.M."/>
            <person name="Moncalvo J.M."/>
        </authorList>
    </citation>
    <scope>NUCLEOTIDE SEQUENCE [LARGE SCALE GENOMIC DNA]</scope>
    <source>
        <strain evidence="5 6">SC-DP-2</strain>
    </source>
</reference>